<dbReference type="InterPro" id="IPR012349">
    <property type="entry name" value="Split_barrel_FMN-bd"/>
</dbReference>
<dbReference type="InterPro" id="IPR011576">
    <property type="entry name" value="Pyridox_Oxase_N"/>
</dbReference>
<dbReference type="EMBL" id="JAAEEH010000016">
    <property type="protein sequence ID" value="NDL67519.1"/>
    <property type="molecule type" value="Genomic_DNA"/>
</dbReference>
<comment type="caution">
    <text evidence="2">The sequence shown here is derived from an EMBL/GenBank/DDBJ whole genome shotgun (WGS) entry which is preliminary data.</text>
</comment>
<evidence type="ECO:0000313" key="2">
    <source>
        <dbReference type="EMBL" id="NDL67519.1"/>
    </source>
</evidence>
<evidence type="ECO:0000259" key="1">
    <source>
        <dbReference type="Pfam" id="PF01243"/>
    </source>
</evidence>
<proteinExistence type="predicted"/>
<dbReference type="Pfam" id="PF01243">
    <property type="entry name" value="PNPOx_N"/>
    <property type="match status" value="1"/>
</dbReference>
<dbReference type="Proteomes" id="UP000461585">
    <property type="component" value="Unassembled WGS sequence"/>
</dbReference>
<dbReference type="SUPFAM" id="SSF50475">
    <property type="entry name" value="FMN-binding split barrel"/>
    <property type="match status" value="1"/>
</dbReference>
<evidence type="ECO:0000313" key="3">
    <source>
        <dbReference type="Proteomes" id="UP000461585"/>
    </source>
</evidence>
<dbReference type="AlphaFoldDB" id="A0A7X5KM78"/>
<name>A0A7X5KM78_9FIRM</name>
<gene>
    <name evidence="2" type="ORF">GXN74_07150</name>
</gene>
<dbReference type="Gene3D" id="2.30.110.10">
    <property type="entry name" value="Electron Transport, Fmn-binding Protein, Chain A"/>
    <property type="match status" value="1"/>
</dbReference>
<keyword evidence="3" id="KW-1185">Reference proteome</keyword>
<protein>
    <submittedName>
        <fullName evidence="2">Pyridoxamine 5'-phosphate oxidase family protein</fullName>
    </submittedName>
</protein>
<organism evidence="2 3">
    <name type="scientific">Anaerotalea alkaliphila</name>
    <dbReference type="NCBI Taxonomy" id="2662126"/>
    <lineage>
        <taxon>Bacteria</taxon>
        <taxon>Bacillati</taxon>
        <taxon>Bacillota</taxon>
        <taxon>Clostridia</taxon>
        <taxon>Eubacteriales</taxon>
        <taxon>Anaerotalea</taxon>
    </lineage>
</organism>
<sequence>MGDIESMVRNHSLCVLCTEGGGKPYASLMTYLPGDAPWVLYMVATRNSRKYRNLLENPNVSVLIDTRQDVAEAPGGDIQSATMEGTFKATETEEERKLKERFAVSHPELGDILQESGCVVFQVRLDSYLLLRGPVHQERGSFP</sequence>
<feature type="domain" description="Pyridoxamine 5'-phosphate oxidase N-terminal" evidence="1">
    <location>
        <begin position="4"/>
        <end position="101"/>
    </location>
</feature>
<accession>A0A7X5KM78</accession>
<reference evidence="2 3" key="1">
    <citation type="submission" date="2020-01" db="EMBL/GenBank/DDBJ databases">
        <title>Anaeroalcalibacter tamaniensis gen. nov., sp. nov., moderately halophilic strictly anaerobic fermenter bacterium from mud volcano of Taman peninsula.</title>
        <authorList>
            <person name="Frolova A."/>
            <person name="Merkel A.Y."/>
            <person name="Slobodkin A.I."/>
        </authorList>
    </citation>
    <scope>NUCLEOTIDE SEQUENCE [LARGE SCALE GENOMIC DNA]</scope>
    <source>
        <strain evidence="2 3">F-3ap</strain>
    </source>
</reference>
<dbReference type="RefSeq" id="WP_162370248.1">
    <property type="nucleotide sequence ID" value="NZ_JAAEEH010000016.1"/>
</dbReference>